<name>A0A7X3MFT9_9FIRM</name>
<keyword evidence="4" id="KW-0808">Transferase</keyword>
<dbReference type="Proteomes" id="UP000460412">
    <property type="component" value="Unassembled WGS sequence"/>
</dbReference>
<keyword evidence="2" id="KW-1133">Transmembrane helix</keyword>
<dbReference type="RefSeq" id="WP_159750804.1">
    <property type="nucleotide sequence ID" value="NZ_CASZNZ010000075.1"/>
</dbReference>
<evidence type="ECO:0000256" key="1">
    <source>
        <dbReference type="ARBA" id="ARBA00006464"/>
    </source>
</evidence>
<keyword evidence="5" id="KW-1185">Reference proteome</keyword>
<feature type="domain" description="Bacterial sugar transferase" evidence="3">
    <location>
        <begin position="14"/>
        <end position="194"/>
    </location>
</feature>
<reference evidence="4 5" key="1">
    <citation type="submission" date="2019-12" db="EMBL/GenBank/DDBJ databases">
        <title>Sporaefaciens musculi gen. nov., sp. nov., a novel bacterium isolated from the caecum of an obese mouse.</title>
        <authorList>
            <person name="Rasmussen T.S."/>
            <person name="Streidl T."/>
            <person name="Hitch T.C.A."/>
            <person name="Wortmann E."/>
            <person name="Deptula P."/>
            <person name="Hansen M."/>
            <person name="Nielsen D.S."/>
            <person name="Clavel T."/>
            <person name="Vogensen F.K."/>
        </authorList>
    </citation>
    <scope>NUCLEOTIDE SEQUENCE [LARGE SCALE GENOMIC DNA]</scope>
    <source>
        <strain evidence="4 5">WCA-9-b2</strain>
    </source>
</reference>
<organism evidence="4 5">
    <name type="scientific">Sporofaciens musculi</name>
    <dbReference type="NCBI Taxonomy" id="2681861"/>
    <lineage>
        <taxon>Bacteria</taxon>
        <taxon>Bacillati</taxon>
        <taxon>Bacillota</taxon>
        <taxon>Clostridia</taxon>
        <taxon>Lachnospirales</taxon>
        <taxon>Lachnospiraceae</taxon>
        <taxon>Sporofaciens</taxon>
    </lineage>
</organism>
<keyword evidence="2" id="KW-0812">Transmembrane</keyword>
<dbReference type="EMBL" id="WUQX01000001">
    <property type="protein sequence ID" value="MXP75562.1"/>
    <property type="molecule type" value="Genomic_DNA"/>
</dbReference>
<protein>
    <submittedName>
        <fullName evidence="4">Sugar transferase</fullName>
    </submittedName>
</protein>
<gene>
    <name evidence="4" type="ORF">GN277_09240</name>
</gene>
<dbReference type="PANTHER" id="PTHR30576:SF8">
    <property type="entry name" value="UNDECAPRENYL-PHOSPHATE GALACTOSE PHOSPHOTRANSFERASE"/>
    <property type="match status" value="1"/>
</dbReference>
<proteinExistence type="inferred from homology"/>
<evidence type="ECO:0000313" key="5">
    <source>
        <dbReference type="Proteomes" id="UP000460412"/>
    </source>
</evidence>
<dbReference type="GO" id="GO:0016780">
    <property type="term" value="F:phosphotransferase activity, for other substituted phosphate groups"/>
    <property type="evidence" value="ECO:0007669"/>
    <property type="project" value="TreeGrafter"/>
</dbReference>
<evidence type="ECO:0000256" key="2">
    <source>
        <dbReference type="SAM" id="Phobius"/>
    </source>
</evidence>
<dbReference type="InterPro" id="IPR003362">
    <property type="entry name" value="Bact_transf"/>
</dbReference>
<feature type="transmembrane region" description="Helical" evidence="2">
    <location>
        <begin position="20"/>
        <end position="40"/>
    </location>
</feature>
<keyword evidence="2" id="KW-0472">Membrane</keyword>
<accession>A0A7X3MFT9</accession>
<comment type="caution">
    <text evidence="4">The sequence shown here is derived from an EMBL/GenBank/DDBJ whole genome shotgun (WGS) entry which is preliminary data.</text>
</comment>
<comment type="similarity">
    <text evidence="1">Belongs to the bacterial sugar transferase family.</text>
</comment>
<sequence length="233" mass="26629">MQHKSYGPYEKYIKRPQDFLCALLAIIVLSPVMLITAILVRVKLGSPVLFTQERPGMIDPKSGKEKIFRLYKFRTMADGTDENGEPLPDEVRLTKFGRTLRSTSLDELPELINIIKGDMAVVGPRPLLVKYLPYYTEEQRRRHIVRSGLTGYAQVHGRNTVNWDEKFEMDVKYVSNITFLGDVKIIFETVGKVFRREGIASETSATMEDFRDYCDSIGRVPEGVGSRQTMSRL</sequence>
<dbReference type="PANTHER" id="PTHR30576">
    <property type="entry name" value="COLANIC BIOSYNTHESIS UDP-GLUCOSE LIPID CARRIER TRANSFERASE"/>
    <property type="match status" value="1"/>
</dbReference>
<evidence type="ECO:0000259" key="3">
    <source>
        <dbReference type="Pfam" id="PF02397"/>
    </source>
</evidence>
<evidence type="ECO:0000313" key="4">
    <source>
        <dbReference type="EMBL" id="MXP75562.1"/>
    </source>
</evidence>
<dbReference type="AlphaFoldDB" id="A0A7X3MFT9"/>
<dbReference type="Pfam" id="PF02397">
    <property type="entry name" value="Bac_transf"/>
    <property type="match status" value="1"/>
</dbReference>